<dbReference type="InterPro" id="IPR011989">
    <property type="entry name" value="ARM-like"/>
</dbReference>
<reference evidence="2 3" key="1">
    <citation type="journal article" date="2023" name="Elife">
        <title>Identification of key yeast species and microbe-microbe interactions impacting larval growth of Drosophila in the wild.</title>
        <authorList>
            <person name="Mure A."/>
            <person name="Sugiura Y."/>
            <person name="Maeda R."/>
            <person name="Honda K."/>
            <person name="Sakurai N."/>
            <person name="Takahashi Y."/>
            <person name="Watada M."/>
            <person name="Katoh T."/>
            <person name="Gotoh A."/>
            <person name="Gotoh Y."/>
            <person name="Taniguchi I."/>
            <person name="Nakamura K."/>
            <person name="Hayashi T."/>
            <person name="Katayama T."/>
            <person name="Uemura T."/>
            <person name="Hattori Y."/>
        </authorList>
    </citation>
    <scope>NUCLEOTIDE SEQUENCE [LARGE SCALE GENOMIC DNA]</scope>
    <source>
        <strain evidence="2 3">SB-73</strain>
    </source>
</reference>
<keyword evidence="1" id="KW-0732">Signal</keyword>
<accession>A0AAV5RHR0</accession>
<name>A0AAV5RHR0_STABA</name>
<keyword evidence="3" id="KW-1185">Reference proteome</keyword>
<sequence length="252" mass="27696">MRSLLTLLLAFKGIMAGASSESDSLAMPAYPILDTNALDQLEEKAYDYDDGAEIAELYGPTLLNTYRSHDENYDQAGRIIGICIRNNQLAAQHIAEIAPDLPDSFSLDKRSLNLLSALVSTYPGREIVGTTKALDKIQRQVSDLLPDTVNPKQIAQGLSSVLRTLGSSGEGADSEKWCSWVATLQQAYYVTKEEIFKTVATDIVEHNDDFSDLTVQCKPQPGLGNIVQEQKRAVETEAAMPNKFAARNHFDL</sequence>
<protein>
    <submittedName>
        <fullName evidence="2">Uncharacterized protein</fullName>
    </submittedName>
</protein>
<dbReference type="Gene3D" id="1.25.10.10">
    <property type="entry name" value="Leucine-rich Repeat Variant"/>
    <property type="match status" value="1"/>
</dbReference>
<evidence type="ECO:0000313" key="3">
    <source>
        <dbReference type="Proteomes" id="UP001362899"/>
    </source>
</evidence>
<feature type="chain" id="PRO_5043887688" evidence="1">
    <location>
        <begin position="21"/>
        <end position="252"/>
    </location>
</feature>
<gene>
    <name evidence="2" type="ORF">DASB73_012360</name>
</gene>
<dbReference type="Proteomes" id="UP001362899">
    <property type="component" value="Unassembled WGS sequence"/>
</dbReference>
<dbReference type="EMBL" id="BTGC01000003">
    <property type="protein sequence ID" value="GMM50278.1"/>
    <property type="molecule type" value="Genomic_DNA"/>
</dbReference>
<proteinExistence type="predicted"/>
<comment type="caution">
    <text evidence="2">The sequence shown here is derived from an EMBL/GenBank/DDBJ whole genome shotgun (WGS) entry which is preliminary data.</text>
</comment>
<evidence type="ECO:0000313" key="2">
    <source>
        <dbReference type="EMBL" id="GMM50278.1"/>
    </source>
</evidence>
<feature type="signal peptide" evidence="1">
    <location>
        <begin position="1"/>
        <end position="20"/>
    </location>
</feature>
<dbReference type="AlphaFoldDB" id="A0AAV5RHR0"/>
<organism evidence="2 3">
    <name type="scientific">Starmerella bacillaris</name>
    <name type="common">Yeast</name>
    <name type="synonym">Candida zemplinina</name>
    <dbReference type="NCBI Taxonomy" id="1247836"/>
    <lineage>
        <taxon>Eukaryota</taxon>
        <taxon>Fungi</taxon>
        <taxon>Dikarya</taxon>
        <taxon>Ascomycota</taxon>
        <taxon>Saccharomycotina</taxon>
        <taxon>Dipodascomycetes</taxon>
        <taxon>Dipodascales</taxon>
        <taxon>Trichomonascaceae</taxon>
        <taxon>Starmerella</taxon>
    </lineage>
</organism>
<evidence type="ECO:0000256" key="1">
    <source>
        <dbReference type="SAM" id="SignalP"/>
    </source>
</evidence>